<dbReference type="Pfam" id="PF07690">
    <property type="entry name" value="MFS_1"/>
    <property type="match status" value="1"/>
</dbReference>
<dbReference type="Gene3D" id="1.20.1250.20">
    <property type="entry name" value="MFS general substrate transporter like domains"/>
    <property type="match status" value="2"/>
</dbReference>
<proteinExistence type="predicted"/>
<feature type="domain" description="Major facilitator superfamily (MFS) profile" evidence="6">
    <location>
        <begin position="38"/>
        <end position="418"/>
    </location>
</feature>
<feature type="transmembrane region" description="Helical" evidence="5">
    <location>
        <begin position="167"/>
        <end position="186"/>
    </location>
</feature>
<evidence type="ECO:0000256" key="4">
    <source>
        <dbReference type="ARBA" id="ARBA00023136"/>
    </source>
</evidence>
<evidence type="ECO:0000256" key="5">
    <source>
        <dbReference type="SAM" id="Phobius"/>
    </source>
</evidence>
<feature type="transmembrane region" description="Helical" evidence="5">
    <location>
        <begin position="364"/>
        <end position="386"/>
    </location>
</feature>
<dbReference type="PANTHER" id="PTHR23514:SF13">
    <property type="entry name" value="INNER MEMBRANE PROTEIN YBJJ"/>
    <property type="match status" value="1"/>
</dbReference>
<gene>
    <name evidence="7" type="ORF">UFOPK1683_01054</name>
</gene>
<evidence type="ECO:0000313" key="7">
    <source>
        <dbReference type="EMBL" id="CAB4577782.1"/>
    </source>
</evidence>
<dbReference type="InterPro" id="IPR020846">
    <property type="entry name" value="MFS_dom"/>
</dbReference>
<accession>A0A6J6EMZ7</accession>
<evidence type="ECO:0000259" key="6">
    <source>
        <dbReference type="PROSITE" id="PS50850"/>
    </source>
</evidence>
<dbReference type="InterPro" id="IPR011701">
    <property type="entry name" value="MFS"/>
</dbReference>
<dbReference type="InterPro" id="IPR051788">
    <property type="entry name" value="MFS_Transporter"/>
</dbReference>
<dbReference type="AlphaFoldDB" id="A0A6J6EMZ7"/>
<dbReference type="SUPFAM" id="SSF103473">
    <property type="entry name" value="MFS general substrate transporter"/>
    <property type="match status" value="1"/>
</dbReference>
<evidence type="ECO:0000256" key="2">
    <source>
        <dbReference type="ARBA" id="ARBA00022692"/>
    </source>
</evidence>
<dbReference type="PROSITE" id="PS50850">
    <property type="entry name" value="MFS"/>
    <property type="match status" value="1"/>
</dbReference>
<evidence type="ECO:0000256" key="3">
    <source>
        <dbReference type="ARBA" id="ARBA00022989"/>
    </source>
</evidence>
<keyword evidence="3 5" id="KW-1133">Transmembrane helix</keyword>
<feature type="transmembrane region" description="Helical" evidence="5">
    <location>
        <begin position="392"/>
        <end position="415"/>
    </location>
</feature>
<feature type="transmembrane region" description="Helical" evidence="5">
    <location>
        <begin position="325"/>
        <end position="344"/>
    </location>
</feature>
<feature type="transmembrane region" description="Helical" evidence="5">
    <location>
        <begin position="272"/>
        <end position="289"/>
    </location>
</feature>
<dbReference type="EMBL" id="CAEZTL010000143">
    <property type="protein sequence ID" value="CAB4577782.1"/>
    <property type="molecule type" value="Genomic_DNA"/>
</dbReference>
<protein>
    <submittedName>
        <fullName evidence="7">Unannotated protein</fullName>
    </submittedName>
</protein>
<feature type="transmembrane region" description="Helical" evidence="5">
    <location>
        <begin position="301"/>
        <end position="319"/>
    </location>
</feature>
<name>A0A6J6EMZ7_9ZZZZ</name>
<feature type="transmembrane region" description="Helical" evidence="5">
    <location>
        <begin position="233"/>
        <end position="252"/>
    </location>
</feature>
<feature type="transmembrane region" description="Helical" evidence="5">
    <location>
        <begin position="73"/>
        <end position="92"/>
    </location>
</feature>
<organism evidence="7">
    <name type="scientific">freshwater metagenome</name>
    <dbReference type="NCBI Taxonomy" id="449393"/>
    <lineage>
        <taxon>unclassified sequences</taxon>
        <taxon>metagenomes</taxon>
        <taxon>ecological metagenomes</taxon>
    </lineage>
</organism>
<feature type="transmembrane region" description="Helical" evidence="5">
    <location>
        <begin position="126"/>
        <end position="146"/>
    </location>
</feature>
<dbReference type="InterPro" id="IPR036259">
    <property type="entry name" value="MFS_trans_sf"/>
</dbReference>
<comment type="subcellular location">
    <subcellularLocation>
        <location evidence="1">Membrane</location>
        <topology evidence="1">Multi-pass membrane protein</topology>
    </subcellularLocation>
</comment>
<evidence type="ECO:0000256" key="1">
    <source>
        <dbReference type="ARBA" id="ARBA00004141"/>
    </source>
</evidence>
<sequence>MVRYQSATRAKLRVPQNAHNLQKGLRAITTLEKDVVRARNAVRFSFLANGIALGSFIARIPDYKSTLAISDGRLGWALIFGSLGVVLSLTLAGRAAARYGSRPVILISTILVGLFIPGVGLLTNVWIFSLALFFWGFSLGFHDISLSSHGVGLEQKSNSKMLSTMHAMYSLGSIIGVGAGGVFAQLEVTPFRHLLLIGILIVLSSLVIRNSLLPADFDKSAVERKHRRKKRPAIIWVLGLLGVCAAIAEGTASDWGGVLARDTYDASPFVSSLPYALFSVLMVIGRLNGDRLSGRFGTKNILIIGGFIAGTGLATGMLIDNLFGVFFGWFCLGLGVSAVIPLLMSLAGDIVSERYEGTIAPSEAVAMVAGISYLAFLAAPPVIGFLSDAITLRLAILVPAALAIMMAVGALLAPLNTNKK</sequence>
<dbReference type="GO" id="GO:0022857">
    <property type="term" value="F:transmembrane transporter activity"/>
    <property type="evidence" value="ECO:0007669"/>
    <property type="project" value="InterPro"/>
</dbReference>
<keyword evidence="4 5" id="KW-0472">Membrane</keyword>
<keyword evidence="2 5" id="KW-0812">Transmembrane</keyword>
<reference evidence="7" key="1">
    <citation type="submission" date="2020-05" db="EMBL/GenBank/DDBJ databases">
        <authorList>
            <person name="Chiriac C."/>
            <person name="Salcher M."/>
            <person name="Ghai R."/>
            <person name="Kavagutti S V."/>
        </authorList>
    </citation>
    <scope>NUCLEOTIDE SEQUENCE</scope>
</reference>
<dbReference type="CDD" id="cd17393">
    <property type="entry name" value="MFS_MosC_like"/>
    <property type="match status" value="1"/>
</dbReference>
<feature type="transmembrane region" description="Helical" evidence="5">
    <location>
        <begin position="41"/>
        <end position="61"/>
    </location>
</feature>
<feature type="transmembrane region" description="Helical" evidence="5">
    <location>
        <begin position="192"/>
        <end position="212"/>
    </location>
</feature>
<dbReference type="PANTHER" id="PTHR23514">
    <property type="entry name" value="BYPASS OF STOP CODON PROTEIN 6"/>
    <property type="match status" value="1"/>
</dbReference>
<dbReference type="GO" id="GO:0016020">
    <property type="term" value="C:membrane"/>
    <property type="evidence" value="ECO:0007669"/>
    <property type="project" value="UniProtKB-SubCell"/>
</dbReference>
<feature type="transmembrane region" description="Helical" evidence="5">
    <location>
        <begin position="104"/>
        <end position="120"/>
    </location>
</feature>